<dbReference type="PANTHER" id="PTHR30258">
    <property type="entry name" value="TYPE II SECRETION SYSTEM PROTEIN GSPE-RELATED"/>
    <property type="match status" value="1"/>
</dbReference>
<evidence type="ECO:0000259" key="4">
    <source>
        <dbReference type="PROSITE" id="PS00662"/>
    </source>
</evidence>
<dbReference type="InterPro" id="IPR027417">
    <property type="entry name" value="P-loop_NTPase"/>
</dbReference>
<dbReference type="SMART" id="SM00382">
    <property type="entry name" value="AAA"/>
    <property type="match status" value="1"/>
</dbReference>
<evidence type="ECO:0000256" key="2">
    <source>
        <dbReference type="ARBA" id="ARBA00022741"/>
    </source>
</evidence>
<dbReference type="OrthoDB" id="9805147at2"/>
<evidence type="ECO:0000256" key="3">
    <source>
        <dbReference type="ARBA" id="ARBA00022840"/>
    </source>
</evidence>
<dbReference type="GO" id="GO:0016887">
    <property type="term" value="F:ATP hydrolysis activity"/>
    <property type="evidence" value="ECO:0007669"/>
    <property type="project" value="TreeGrafter"/>
</dbReference>
<feature type="domain" description="Bacterial type II secretion system protein E" evidence="4">
    <location>
        <begin position="423"/>
        <end position="437"/>
    </location>
</feature>
<dbReference type="Gene3D" id="3.30.300.160">
    <property type="entry name" value="Type II secretion system, protein E, N-terminal domain"/>
    <property type="match status" value="1"/>
</dbReference>
<dbReference type="eggNOG" id="COG2804">
    <property type="taxonomic scope" value="Bacteria"/>
</dbReference>
<keyword evidence="3" id="KW-0067">ATP-binding</keyword>
<dbReference type="GO" id="GO:0005524">
    <property type="term" value="F:ATP binding"/>
    <property type="evidence" value="ECO:0007669"/>
    <property type="project" value="UniProtKB-KW"/>
</dbReference>
<dbReference type="InterPro" id="IPR003593">
    <property type="entry name" value="AAA+_ATPase"/>
</dbReference>
<evidence type="ECO:0000313" key="5">
    <source>
        <dbReference type="EMBL" id="ABW66346.1"/>
    </source>
</evidence>
<dbReference type="STRING" id="96561.Dole_0536"/>
<accession>A8ZU34</accession>
<reference evidence="5 6" key="1">
    <citation type="submission" date="2007-10" db="EMBL/GenBank/DDBJ databases">
        <title>Complete sequence of Desulfococcus oleovorans Hxd3.</title>
        <authorList>
            <consortium name="US DOE Joint Genome Institute"/>
            <person name="Copeland A."/>
            <person name="Lucas S."/>
            <person name="Lapidus A."/>
            <person name="Barry K."/>
            <person name="Glavina del Rio T."/>
            <person name="Dalin E."/>
            <person name="Tice H."/>
            <person name="Pitluck S."/>
            <person name="Kiss H."/>
            <person name="Brettin T."/>
            <person name="Bruce D."/>
            <person name="Detter J.C."/>
            <person name="Han C."/>
            <person name="Schmutz J."/>
            <person name="Larimer F."/>
            <person name="Land M."/>
            <person name="Hauser L."/>
            <person name="Kyrpides N."/>
            <person name="Kim E."/>
            <person name="Wawrik B."/>
            <person name="Richardson P."/>
        </authorList>
    </citation>
    <scope>NUCLEOTIDE SEQUENCE [LARGE SCALE GENOMIC DNA]</scope>
    <source>
        <strain evidence="6">DSM 6200 / JCM 39069 / Hxd3</strain>
    </source>
</reference>
<dbReference type="Pfam" id="PF05157">
    <property type="entry name" value="MshEN"/>
    <property type="match status" value="1"/>
</dbReference>
<evidence type="ECO:0000256" key="1">
    <source>
        <dbReference type="ARBA" id="ARBA00006611"/>
    </source>
</evidence>
<dbReference type="PROSITE" id="PS00662">
    <property type="entry name" value="T2SP_E"/>
    <property type="match status" value="1"/>
</dbReference>
<comment type="similarity">
    <text evidence="1">Belongs to the GSP E family.</text>
</comment>
<dbReference type="PANTHER" id="PTHR30258:SF13">
    <property type="entry name" value="SECRETION PATHWAY ATPASE-RELATED"/>
    <property type="match status" value="1"/>
</dbReference>
<keyword evidence="2" id="KW-0547">Nucleotide-binding</keyword>
<dbReference type="HOGENOM" id="CLU_013446_10_3_7"/>
<dbReference type="InterPro" id="IPR007831">
    <property type="entry name" value="T2SS_GspE_N"/>
</dbReference>
<dbReference type="GO" id="GO:0005886">
    <property type="term" value="C:plasma membrane"/>
    <property type="evidence" value="ECO:0007669"/>
    <property type="project" value="TreeGrafter"/>
</dbReference>
<proteinExistence type="inferred from homology"/>
<dbReference type="InterPro" id="IPR037257">
    <property type="entry name" value="T2SS_E_N_sf"/>
</dbReference>
<dbReference type="SUPFAM" id="SSF160246">
    <property type="entry name" value="EspE N-terminal domain-like"/>
    <property type="match status" value="1"/>
</dbReference>
<keyword evidence="6" id="KW-1185">Reference proteome</keyword>
<dbReference type="Pfam" id="PF00437">
    <property type="entry name" value="T2SSE"/>
    <property type="match status" value="1"/>
</dbReference>
<dbReference type="RefSeq" id="WP_012173965.1">
    <property type="nucleotide sequence ID" value="NC_009943.1"/>
</dbReference>
<organism evidence="5 6">
    <name type="scientific">Desulfosudis oleivorans (strain DSM 6200 / JCM 39069 / Hxd3)</name>
    <name type="common">Desulfococcus oleovorans</name>
    <dbReference type="NCBI Taxonomy" id="96561"/>
    <lineage>
        <taxon>Bacteria</taxon>
        <taxon>Pseudomonadati</taxon>
        <taxon>Thermodesulfobacteriota</taxon>
        <taxon>Desulfobacteria</taxon>
        <taxon>Desulfobacterales</taxon>
        <taxon>Desulfosudaceae</taxon>
        <taxon>Desulfosudis</taxon>
    </lineage>
</organism>
<protein>
    <submittedName>
        <fullName evidence="5">Type II secretion system protein E</fullName>
    </submittedName>
</protein>
<dbReference type="Gene3D" id="3.40.50.300">
    <property type="entry name" value="P-loop containing nucleotide triphosphate hydrolases"/>
    <property type="match status" value="1"/>
</dbReference>
<dbReference type="Gene3D" id="3.30.450.90">
    <property type="match status" value="1"/>
</dbReference>
<dbReference type="FunFam" id="3.40.50.300:FF:000398">
    <property type="entry name" value="Type IV pilus assembly ATPase PilB"/>
    <property type="match status" value="1"/>
</dbReference>
<dbReference type="InterPro" id="IPR001482">
    <property type="entry name" value="T2SS/T4SS_dom"/>
</dbReference>
<dbReference type="EMBL" id="CP000859">
    <property type="protein sequence ID" value="ABW66346.1"/>
    <property type="molecule type" value="Genomic_DNA"/>
</dbReference>
<gene>
    <name evidence="5" type="ordered locus">Dole_0536</name>
</gene>
<name>A8ZU34_DESOH</name>
<evidence type="ECO:0000313" key="6">
    <source>
        <dbReference type="Proteomes" id="UP000008561"/>
    </source>
</evidence>
<dbReference type="Proteomes" id="UP000008561">
    <property type="component" value="Chromosome"/>
</dbReference>
<dbReference type="AlphaFoldDB" id="A8ZU34"/>
<dbReference type="KEGG" id="dol:Dole_0536"/>
<dbReference type="CDD" id="cd01129">
    <property type="entry name" value="PulE-GspE-like"/>
    <property type="match status" value="1"/>
</dbReference>
<sequence>MIDDFEKLFAPRKVCQILVARKMISKETAEDLLKRYGGVKSKLEKAQSARLAAAPPGIRINNPITIVDVMVSMGLSRADTEVGELDEDAVFQALAEEWDVPFKKIDPLKLDLELVTNTIPRSFAMNYLSLPIAVENGELIVATPNPFNTTVMDDIARVVHRRVVPVVSTKSDIIRTINEFFGFKKSIAAAETQFAAPTVDLGNLEQYVRLAGEGELPLNDSHIVNAVNHLFSYALDQHASDIHIEPKRDITMVRMRIDGVLHTIYKIPKKVHYALVSRIKNLARMDMAEKRRPQDGRIKTDKGGSEAEVRVSTIPVAFGEKVVMRIMDPDILFQPLEGLGFSAEEMNIYQQMANRPNGIILVCGPTGSGKSTTLYSTLRYLSTPDVNITTVEDPIEMVHEDFNQISVQPTVGITFGSILRNILRQDPDIIMIGEMRDLETAQNAIQASLTGHLVLSTLHTNDAPSSIIRLLDIGVPNFLVQATLVGVVSQRLVRRICPYCREPIEIDAAEFETMGIQTGKRGKLKLYKGKGCTKCRGTGYKGRTGIFELLPYTEAIRALTLPQTDMAKIQAKSREEGMMTLREAAVKKMLRGETTYQEVLRVTWE</sequence>
<dbReference type="SUPFAM" id="SSF52540">
    <property type="entry name" value="P-loop containing nucleoside triphosphate hydrolases"/>
    <property type="match status" value="1"/>
</dbReference>